<reference evidence="2" key="1">
    <citation type="submission" date="2021-05" db="EMBL/GenBank/DDBJ databases">
        <authorList>
            <person name="Alioto T."/>
            <person name="Alioto T."/>
            <person name="Gomez Garrido J."/>
        </authorList>
    </citation>
    <scope>NUCLEOTIDE SEQUENCE</scope>
</reference>
<accession>A0A8D8U154</accession>
<keyword evidence="1" id="KW-1133">Transmembrane helix</keyword>
<feature type="transmembrane region" description="Helical" evidence="1">
    <location>
        <begin position="60"/>
        <end position="84"/>
    </location>
</feature>
<name>A0A8D8U154_9HEMI</name>
<organism evidence="2">
    <name type="scientific">Cacopsylla melanoneura</name>
    <dbReference type="NCBI Taxonomy" id="428564"/>
    <lineage>
        <taxon>Eukaryota</taxon>
        <taxon>Metazoa</taxon>
        <taxon>Ecdysozoa</taxon>
        <taxon>Arthropoda</taxon>
        <taxon>Hexapoda</taxon>
        <taxon>Insecta</taxon>
        <taxon>Pterygota</taxon>
        <taxon>Neoptera</taxon>
        <taxon>Paraneoptera</taxon>
        <taxon>Hemiptera</taxon>
        <taxon>Sternorrhyncha</taxon>
        <taxon>Psylloidea</taxon>
        <taxon>Psyllidae</taxon>
        <taxon>Psyllinae</taxon>
        <taxon>Cacopsylla</taxon>
    </lineage>
</organism>
<dbReference type="EMBL" id="HBUF01316355">
    <property type="protein sequence ID" value="CAG6694062.1"/>
    <property type="molecule type" value="Transcribed_RNA"/>
</dbReference>
<keyword evidence="1" id="KW-0472">Membrane</keyword>
<keyword evidence="1" id="KW-0812">Transmembrane</keyword>
<sequence>MRVLLSVKCDMCVWPHQSFHSCFYHIFLPQILHSIFNILLFSFLLLLFPCFKSCLIPRIFFEFCFFIFFFFSIPQGVILFVLYFNRRVWYSTNSTSGHFSLF</sequence>
<proteinExistence type="predicted"/>
<dbReference type="AlphaFoldDB" id="A0A8D8U154"/>
<feature type="transmembrane region" description="Helical" evidence="1">
    <location>
        <begin position="23"/>
        <end position="48"/>
    </location>
</feature>
<evidence type="ECO:0000313" key="2">
    <source>
        <dbReference type="EMBL" id="CAG6694062.1"/>
    </source>
</evidence>
<protein>
    <submittedName>
        <fullName evidence="2">Uncharacterized protein</fullName>
    </submittedName>
</protein>
<evidence type="ECO:0000256" key="1">
    <source>
        <dbReference type="SAM" id="Phobius"/>
    </source>
</evidence>